<dbReference type="GO" id="GO:0016567">
    <property type="term" value="P:protein ubiquitination"/>
    <property type="evidence" value="ECO:0007669"/>
    <property type="project" value="InterPro"/>
</dbReference>
<evidence type="ECO:0000313" key="14">
    <source>
        <dbReference type="Proteomes" id="UP001431209"/>
    </source>
</evidence>
<dbReference type="GO" id="GO:0061630">
    <property type="term" value="F:ubiquitin protein ligase activity"/>
    <property type="evidence" value="ECO:0007669"/>
    <property type="project" value="UniProtKB-EC"/>
</dbReference>
<proteinExistence type="predicted"/>
<feature type="domain" description="RING-type" evidence="11">
    <location>
        <begin position="124"/>
        <end position="171"/>
    </location>
</feature>
<dbReference type="PROSITE" id="PS51873">
    <property type="entry name" value="TRIAD"/>
    <property type="match status" value="1"/>
</dbReference>
<evidence type="ECO:0000256" key="1">
    <source>
        <dbReference type="ARBA" id="ARBA00001798"/>
    </source>
</evidence>
<feature type="non-terminal residue" evidence="13">
    <location>
        <position position="1"/>
    </location>
</feature>
<sequence length="571" mass="65453">SDSDSESEIAYIEYDNSASQDEQGIQVGVEGILDLEKIEKREPYYKILDTKDIISKQQNEIEGLVELLGISSSKAKVILIKFEWKPEMIRNLFIDHGLDAVLKKVNITPNDPSDTTPIQEEVECPLCMNDVKSEESSALPCSHRFCNDCWAQHAQLKVKDGQSKNIRCMYHGCQELVDETIVLNVIKDSSLKALYEKCMAESFVEDNPFIKWCTSVPFCGKCVQSNLPVNSPIEVTCKCSNEFCFKCLKQPHLPSTCDMNAKWEKKCKDDSETCRWITVNTKECPKCHKSIEKNGGCNHMTCKCGTHWCWICGGEMDMRISHRCGRHAQDNSNERAALQRYTHYYSRYQAHFDSRKKEKDQREKISEMMMDLLQTKCSAATLVSNIQRATDTLFKSRKTLQYGYVFSFYVFDVTTDKSALSGVVTSDRKEVRKASQNIWDDNIEELEKATGNISFVIVFTFVEALSKYLEYDIEVIATDDCIKLIVDAAVLVDKRLQILYSILNEDFMQKGHEVPNPIPDFANNHSLSNVSLRDLKRTHEESEKLNDFSEYELEEDDFELQQALLMSISNQ</sequence>
<protein>
    <recommendedName>
        <fullName evidence="3">RBR-type E3 ubiquitin transferase</fullName>
        <ecNumber evidence="3">2.3.2.31</ecNumber>
    </recommendedName>
</protein>
<keyword evidence="6" id="KW-0677">Repeat</keyword>
<evidence type="ECO:0000256" key="8">
    <source>
        <dbReference type="ARBA" id="ARBA00022786"/>
    </source>
</evidence>
<dbReference type="Pfam" id="PF00097">
    <property type="entry name" value="zf-C3HC4"/>
    <property type="match status" value="1"/>
</dbReference>
<accession>A0AAW2ZDS6</accession>
<dbReference type="InterPro" id="IPR054694">
    <property type="entry name" value="Parkin-like_IBR"/>
</dbReference>
<dbReference type="Pfam" id="PF22605">
    <property type="entry name" value="IBR_2"/>
    <property type="match status" value="1"/>
</dbReference>
<dbReference type="InterPro" id="IPR013083">
    <property type="entry name" value="Znf_RING/FYVE/PHD"/>
</dbReference>
<dbReference type="EC" id="2.3.2.31" evidence="3"/>
<dbReference type="AlphaFoldDB" id="A0AAW2ZDS6"/>
<keyword evidence="5" id="KW-0479">Metal-binding</keyword>
<dbReference type="Gene3D" id="3.30.40.10">
    <property type="entry name" value="Zinc/RING finger domain, C3HC4 (zinc finger)"/>
    <property type="match status" value="1"/>
</dbReference>
<dbReference type="Pfam" id="PF19422">
    <property type="entry name" value="Ariadne"/>
    <property type="match status" value="1"/>
</dbReference>
<dbReference type="Pfam" id="PF01485">
    <property type="entry name" value="IBR"/>
    <property type="match status" value="1"/>
</dbReference>
<dbReference type="InterPro" id="IPR001841">
    <property type="entry name" value="Znf_RING"/>
</dbReference>
<evidence type="ECO:0000256" key="10">
    <source>
        <dbReference type="PROSITE-ProRule" id="PRU00175"/>
    </source>
</evidence>
<evidence type="ECO:0000256" key="7">
    <source>
        <dbReference type="ARBA" id="ARBA00022771"/>
    </source>
</evidence>
<dbReference type="CDD" id="cd16773">
    <property type="entry name" value="RING-HC_RBR_TRIAD1"/>
    <property type="match status" value="1"/>
</dbReference>
<evidence type="ECO:0000259" key="12">
    <source>
        <dbReference type="PROSITE" id="PS51873"/>
    </source>
</evidence>
<gene>
    <name evidence="13" type="ORF">AKO1_000260</name>
</gene>
<evidence type="ECO:0000313" key="13">
    <source>
        <dbReference type="EMBL" id="KAL0487600.1"/>
    </source>
</evidence>
<dbReference type="FunFam" id="3.30.40.10:FF:000019">
    <property type="entry name" value="RBR-type E3 ubiquitin transferase"/>
    <property type="match status" value="1"/>
</dbReference>
<evidence type="ECO:0000256" key="6">
    <source>
        <dbReference type="ARBA" id="ARBA00022737"/>
    </source>
</evidence>
<dbReference type="InterPro" id="IPR044066">
    <property type="entry name" value="TRIAD_supradom"/>
</dbReference>
<dbReference type="SUPFAM" id="SSF57850">
    <property type="entry name" value="RING/U-box"/>
    <property type="match status" value="3"/>
</dbReference>
<dbReference type="InterPro" id="IPR045840">
    <property type="entry name" value="Ariadne"/>
</dbReference>
<keyword evidence="14" id="KW-1185">Reference proteome</keyword>
<dbReference type="PROSITE" id="PS50089">
    <property type="entry name" value="ZF_RING_2"/>
    <property type="match status" value="1"/>
</dbReference>
<dbReference type="Gene3D" id="1.20.120.1750">
    <property type="match status" value="1"/>
</dbReference>
<evidence type="ECO:0000256" key="9">
    <source>
        <dbReference type="ARBA" id="ARBA00022833"/>
    </source>
</evidence>
<keyword evidence="7 10" id="KW-0863">Zinc-finger</keyword>
<comment type="catalytic activity">
    <reaction evidence="1">
        <text>[E2 ubiquitin-conjugating enzyme]-S-ubiquitinyl-L-cysteine + [acceptor protein]-L-lysine = [E2 ubiquitin-conjugating enzyme]-L-cysteine + [acceptor protein]-N(6)-ubiquitinyl-L-lysine.</text>
        <dbReference type="EC" id="2.3.2.31"/>
    </reaction>
</comment>
<keyword evidence="8" id="KW-0833">Ubl conjugation pathway</keyword>
<dbReference type="InterPro" id="IPR031127">
    <property type="entry name" value="E3_UB_ligase_RBR"/>
</dbReference>
<evidence type="ECO:0000256" key="5">
    <source>
        <dbReference type="ARBA" id="ARBA00022723"/>
    </source>
</evidence>
<evidence type="ECO:0000256" key="2">
    <source>
        <dbReference type="ARBA" id="ARBA00004906"/>
    </source>
</evidence>
<evidence type="ECO:0000256" key="4">
    <source>
        <dbReference type="ARBA" id="ARBA00022679"/>
    </source>
</evidence>
<feature type="domain" description="RING-type" evidence="12">
    <location>
        <begin position="120"/>
        <end position="331"/>
    </location>
</feature>
<reference evidence="13 14" key="1">
    <citation type="submission" date="2024-03" db="EMBL/GenBank/DDBJ databases">
        <title>The Acrasis kona genome and developmental transcriptomes reveal deep origins of eukaryotic multicellular pathways.</title>
        <authorList>
            <person name="Sheikh S."/>
            <person name="Fu C.-J."/>
            <person name="Brown M.W."/>
            <person name="Baldauf S.L."/>
        </authorList>
    </citation>
    <scope>NUCLEOTIDE SEQUENCE [LARGE SCALE GENOMIC DNA]</scope>
    <source>
        <strain evidence="13 14">ATCC MYA-3509</strain>
    </source>
</reference>
<dbReference type="Proteomes" id="UP001431209">
    <property type="component" value="Unassembled WGS sequence"/>
</dbReference>
<organism evidence="13 14">
    <name type="scientific">Acrasis kona</name>
    <dbReference type="NCBI Taxonomy" id="1008807"/>
    <lineage>
        <taxon>Eukaryota</taxon>
        <taxon>Discoba</taxon>
        <taxon>Heterolobosea</taxon>
        <taxon>Tetramitia</taxon>
        <taxon>Eutetramitia</taxon>
        <taxon>Acrasidae</taxon>
        <taxon>Acrasis</taxon>
    </lineage>
</organism>
<evidence type="ECO:0000256" key="3">
    <source>
        <dbReference type="ARBA" id="ARBA00012251"/>
    </source>
</evidence>
<dbReference type="InterPro" id="IPR002867">
    <property type="entry name" value="IBR_dom"/>
</dbReference>
<keyword evidence="9" id="KW-0862">Zinc</keyword>
<dbReference type="EMBL" id="JAOPGA020001355">
    <property type="protein sequence ID" value="KAL0487600.1"/>
    <property type="molecule type" value="Genomic_DNA"/>
</dbReference>
<dbReference type="SMART" id="SM00647">
    <property type="entry name" value="IBR"/>
    <property type="match status" value="2"/>
</dbReference>
<comment type="caution">
    <text evidence="13">The sequence shown here is derived from an EMBL/GenBank/DDBJ whole genome shotgun (WGS) entry which is preliminary data.</text>
</comment>
<dbReference type="InterPro" id="IPR018957">
    <property type="entry name" value="Znf_C3HC4_RING-type"/>
</dbReference>
<dbReference type="PANTHER" id="PTHR11685">
    <property type="entry name" value="RBR FAMILY RING FINGER AND IBR DOMAIN-CONTAINING"/>
    <property type="match status" value="1"/>
</dbReference>
<name>A0AAW2ZDS6_9EUKA</name>
<keyword evidence="4 13" id="KW-0808">Transferase</keyword>
<dbReference type="GO" id="GO:0008270">
    <property type="term" value="F:zinc ion binding"/>
    <property type="evidence" value="ECO:0007669"/>
    <property type="project" value="UniProtKB-KW"/>
</dbReference>
<evidence type="ECO:0000259" key="11">
    <source>
        <dbReference type="PROSITE" id="PS50089"/>
    </source>
</evidence>
<comment type="pathway">
    <text evidence="2">Protein modification; protein ubiquitination.</text>
</comment>